<accession>A0AAD3XVS0</accession>
<proteinExistence type="predicted"/>
<dbReference type="AlphaFoldDB" id="A0AAD3XVS0"/>
<organism evidence="1 2">
    <name type="scientific">Nepenthes gracilis</name>
    <name type="common">Slender pitcher plant</name>
    <dbReference type="NCBI Taxonomy" id="150966"/>
    <lineage>
        <taxon>Eukaryota</taxon>
        <taxon>Viridiplantae</taxon>
        <taxon>Streptophyta</taxon>
        <taxon>Embryophyta</taxon>
        <taxon>Tracheophyta</taxon>
        <taxon>Spermatophyta</taxon>
        <taxon>Magnoliopsida</taxon>
        <taxon>eudicotyledons</taxon>
        <taxon>Gunneridae</taxon>
        <taxon>Pentapetalae</taxon>
        <taxon>Caryophyllales</taxon>
        <taxon>Nepenthaceae</taxon>
        <taxon>Nepenthes</taxon>
    </lineage>
</organism>
<comment type="caution">
    <text evidence="1">The sequence shown here is derived from an EMBL/GenBank/DDBJ whole genome shotgun (WGS) entry which is preliminary data.</text>
</comment>
<dbReference type="Proteomes" id="UP001279734">
    <property type="component" value="Unassembled WGS sequence"/>
</dbReference>
<name>A0AAD3XVS0_NEPGR</name>
<reference evidence="1" key="1">
    <citation type="submission" date="2023-05" db="EMBL/GenBank/DDBJ databases">
        <title>Nepenthes gracilis genome sequencing.</title>
        <authorList>
            <person name="Fukushima K."/>
        </authorList>
    </citation>
    <scope>NUCLEOTIDE SEQUENCE</scope>
    <source>
        <strain evidence="1">SING2019-196</strain>
    </source>
</reference>
<evidence type="ECO:0000313" key="1">
    <source>
        <dbReference type="EMBL" id="GMH19392.1"/>
    </source>
</evidence>
<keyword evidence="2" id="KW-1185">Reference proteome</keyword>
<protein>
    <submittedName>
        <fullName evidence="1">Uncharacterized protein</fullName>
    </submittedName>
</protein>
<sequence length="96" mass="10712">MDDQYEDQDDLLSSFPSVPIFPLALSPDSHAEETHALKIFDRFDGSSSDEDEFSISAISNFPQNGVVKAASRKLDCMIQFLDRRLSDGYGHKMGLP</sequence>
<gene>
    <name evidence="1" type="ORF">Nepgr_021233</name>
</gene>
<evidence type="ECO:0000313" key="2">
    <source>
        <dbReference type="Proteomes" id="UP001279734"/>
    </source>
</evidence>
<dbReference type="EMBL" id="BSYO01000020">
    <property type="protein sequence ID" value="GMH19392.1"/>
    <property type="molecule type" value="Genomic_DNA"/>
</dbReference>